<sequence>MARNIQPSNFYHELSHSNALKATTTFSTTGGWQDAMSSSPELPPALRPQSNKRKRTASFSDRNSYRSTSVGSINPRSHSPSTVRQLSIAGVPIEEDDPARHISHFPHRGLPRHGTVADGEESEWTDAIEASHGERKKKAKSKPREALTGHNAVLLRLIYENLDRGDIEAANRFYGHLLQLRDRGRPISVRQHNLWAIGAEILMREGERPAGTHEAGDESAKETQASRRRWGRAANMAKVRAYYDTLIREFPFDYRKPEMTSAVDFWLALINCEFYNTYTEQVHALERLELSDSLGEDDESLNEHKSEQGQDESLLEDKRARQTLRRKEDLRKRTFAAMDGLAAKMDELMSEPPYSKHDEFKRLRAMISLYIADLMIPHTVEWEAEMRSAETKKTREQDFARDLLQKVKRNGGVLDRATMDFVDPDGEMEEPAPMFSSLPIRGI</sequence>
<dbReference type="InterPro" id="IPR007224">
    <property type="entry name" value="TIF_Rrn11"/>
</dbReference>
<evidence type="ECO:0000313" key="3">
    <source>
        <dbReference type="Proteomes" id="UP001175261"/>
    </source>
</evidence>
<dbReference type="GO" id="GO:0070860">
    <property type="term" value="C:RNA polymerase I core factor complex"/>
    <property type="evidence" value="ECO:0007669"/>
    <property type="project" value="TreeGrafter"/>
</dbReference>
<name>A0AA39GKH0_SARSR</name>
<dbReference type="Proteomes" id="UP001175261">
    <property type="component" value="Unassembled WGS sequence"/>
</dbReference>
<proteinExistence type="predicted"/>
<evidence type="ECO:0000313" key="2">
    <source>
        <dbReference type="EMBL" id="KAK0388691.1"/>
    </source>
</evidence>
<dbReference type="InterPro" id="IPR053029">
    <property type="entry name" value="RNA_pol_I-specific_init_factor"/>
</dbReference>
<feature type="compositionally biased region" description="Polar residues" evidence="1">
    <location>
        <begin position="28"/>
        <end position="40"/>
    </location>
</feature>
<dbReference type="GO" id="GO:0001181">
    <property type="term" value="F:RNA polymerase I general transcription initiation factor activity"/>
    <property type="evidence" value="ECO:0007669"/>
    <property type="project" value="InterPro"/>
</dbReference>
<dbReference type="PANTHER" id="PTHR28244:SF1">
    <property type="entry name" value="RNA POLYMERASE I-SPECIFIC TRANSCRIPTION INITIATION FACTOR RRN11"/>
    <property type="match status" value="1"/>
</dbReference>
<organism evidence="2 3">
    <name type="scientific">Sarocladium strictum</name>
    <name type="common">Black bundle disease fungus</name>
    <name type="synonym">Acremonium strictum</name>
    <dbReference type="NCBI Taxonomy" id="5046"/>
    <lineage>
        <taxon>Eukaryota</taxon>
        <taxon>Fungi</taxon>
        <taxon>Dikarya</taxon>
        <taxon>Ascomycota</taxon>
        <taxon>Pezizomycotina</taxon>
        <taxon>Sordariomycetes</taxon>
        <taxon>Hypocreomycetidae</taxon>
        <taxon>Hypocreales</taxon>
        <taxon>Sarocladiaceae</taxon>
        <taxon>Sarocladium</taxon>
    </lineage>
</organism>
<feature type="region of interest" description="Disordered" evidence="1">
    <location>
        <begin position="28"/>
        <end position="83"/>
    </location>
</feature>
<feature type="compositionally biased region" description="Polar residues" evidence="1">
    <location>
        <begin position="57"/>
        <end position="83"/>
    </location>
</feature>
<feature type="compositionally biased region" description="Basic and acidic residues" evidence="1">
    <location>
        <begin position="209"/>
        <end position="225"/>
    </location>
</feature>
<feature type="region of interest" description="Disordered" evidence="1">
    <location>
        <begin position="209"/>
        <end position="229"/>
    </location>
</feature>
<reference evidence="2" key="1">
    <citation type="submission" date="2022-10" db="EMBL/GenBank/DDBJ databases">
        <title>Determination and structural analysis of whole genome sequence of Sarocladium strictum F4-1.</title>
        <authorList>
            <person name="Hu L."/>
            <person name="Jiang Y."/>
        </authorList>
    </citation>
    <scope>NUCLEOTIDE SEQUENCE</scope>
    <source>
        <strain evidence="2">F4-1</strain>
    </source>
</reference>
<dbReference type="AlphaFoldDB" id="A0AA39GKH0"/>
<feature type="region of interest" description="Disordered" evidence="1">
    <location>
        <begin position="423"/>
        <end position="443"/>
    </location>
</feature>
<feature type="region of interest" description="Disordered" evidence="1">
    <location>
        <begin position="295"/>
        <end position="316"/>
    </location>
</feature>
<evidence type="ECO:0000256" key="1">
    <source>
        <dbReference type="SAM" id="MobiDB-lite"/>
    </source>
</evidence>
<gene>
    <name evidence="2" type="ORF">NLU13_4934</name>
</gene>
<protein>
    <submittedName>
        <fullName evidence="2">Uncharacterized protein</fullName>
    </submittedName>
</protein>
<dbReference type="GO" id="GO:0017025">
    <property type="term" value="F:TBP-class protein binding"/>
    <property type="evidence" value="ECO:0007669"/>
    <property type="project" value="TreeGrafter"/>
</dbReference>
<comment type="caution">
    <text evidence="2">The sequence shown here is derived from an EMBL/GenBank/DDBJ whole genome shotgun (WGS) entry which is preliminary data.</text>
</comment>
<dbReference type="Pfam" id="PF04090">
    <property type="entry name" value="Rrn11"/>
    <property type="match status" value="1"/>
</dbReference>
<dbReference type="GO" id="GO:0001164">
    <property type="term" value="F:RNA polymerase I core promoter sequence-specific DNA binding"/>
    <property type="evidence" value="ECO:0007669"/>
    <property type="project" value="InterPro"/>
</dbReference>
<keyword evidence="3" id="KW-1185">Reference proteome</keyword>
<dbReference type="GO" id="GO:0042790">
    <property type="term" value="P:nucleolar large rRNA transcription by RNA polymerase I"/>
    <property type="evidence" value="ECO:0007669"/>
    <property type="project" value="TreeGrafter"/>
</dbReference>
<dbReference type="PANTHER" id="PTHR28244">
    <property type="entry name" value="RNA POLYMERASE I-SPECIFIC TRANSCRIPTION INITIATION FACTOR RRN11"/>
    <property type="match status" value="1"/>
</dbReference>
<accession>A0AA39GKH0</accession>
<dbReference type="EMBL" id="JAPDFR010000003">
    <property type="protein sequence ID" value="KAK0388691.1"/>
    <property type="molecule type" value="Genomic_DNA"/>
</dbReference>